<evidence type="ECO:0000256" key="6">
    <source>
        <dbReference type="ARBA" id="ARBA00015850"/>
    </source>
</evidence>
<keyword evidence="13 19" id="KW-0472">Membrane</keyword>
<proteinExistence type="inferred from homology"/>
<dbReference type="HAMAP" id="MF_00719">
    <property type="entry name" value="CobS"/>
    <property type="match status" value="1"/>
</dbReference>
<evidence type="ECO:0000256" key="4">
    <source>
        <dbReference type="ARBA" id="ARBA00010561"/>
    </source>
</evidence>
<dbReference type="PANTHER" id="PTHR34148:SF1">
    <property type="entry name" value="ADENOSYLCOBINAMIDE-GDP RIBAZOLETRANSFERASE"/>
    <property type="match status" value="1"/>
</dbReference>
<comment type="similarity">
    <text evidence="4">Belongs to the CobS family.</text>
</comment>
<dbReference type="GO" id="GO:0051073">
    <property type="term" value="F:adenosylcobinamide-GDP ribazoletransferase activity"/>
    <property type="evidence" value="ECO:0007669"/>
    <property type="project" value="UniProtKB-EC"/>
</dbReference>
<protein>
    <recommendedName>
        <fullName evidence="6">Adenosylcobinamide-GDP ribazoletransferase</fullName>
        <ecNumber evidence="5">2.7.8.26</ecNumber>
    </recommendedName>
    <alternativeName>
        <fullName evidence="16">Cobalamin synthase</fullName>
    </alternativeName>
    <alternativeName>
        <fullName evidence="15">Cobalamin-5'-phosphate synthase</fullName>
    </alternativeName>
</protein>
<evidence type="ECO:0000256" key="2">
    <source>
        <dbReference type="ARBA" id="ARBA00004651"/>
    </source>
</evidence>
<reference evidence="20" key="1">
    <citation type="submission" date="2019-08" db="EMBL/GenBank/DDBJ databases">
        <authorList>
            <person name="Kucharzyk K."/>
            <person name="Murdoch R.W."/>
            <person name="Higgins S."/>
            <person name="Loffler F."/>
        </authorList>
    </citation>
    <scope>NUCLEOTIDE SEQUENCE</scope>
</reference>
<evidence type="ECO:0000256" key="16">
    <source>
        <dbReference type="ARBA" id="ARBA00032853"/>
    </source>
</evidence>
<dbReference type="EMBL" id="VSSQ01000505">
    <property type="protein sequence ID" value="MPL96342.1"/>
    <property type="molecule type" value="Genomic_DNA"/>
</dbReference>
<keyword evidence="10 19" id="KW-0812">Transmembrane</keyword>
<comment type="catalytic activity">
    <reaction evidence="17">
        <text>alpha-ribazole + adenosylcob(III)inamide-GDP = adenosylcob(III)alamin + GMP + H(+)</text>
        <dbReference type="Rhea" id="RHEA:16049"/>
        <dbReference type="ChEBI" id="CHEBI:10329"/>
        <dbReference type="ChEBI" id="CHEBI:15378"/>
        <dbReference type="ChEBI" id="CHEBI:18408"/>
        <dbReference type="ChEBI" id="CHEBI:58115"/>
        <dbReference type="ChEBI" id="CHEBI:60487"/>
        <dbReference type="EC" id="2.7.8.26"/>
    </reaction>
</comment>
<evidence type="ECO:0000256" key="7">
    <source>
        <dbReference type="ARBA" id="ARBA00022475"/>
    </source>
</evidence>
<evidence type="ECO:0000256" key="18">
    <source>
        <dbReference type="ARBA" id="ARBA00049504"/>
    </source>
</evidence>
<feature type="transmembrane region" description="Helical" evidence="19">
    <location>
        <begin position="37"/>
        <end position="56"/>
    </location>
</feature>
<accession>A0A644W0V6</accession>
<evidence type="ECO:0000256" key="17">
    <source>
        <dbReference type="ARBA" id="ARBA00048623"/>
    </source>
</evidence>
<comment type="subcellular location">
    <subcellularLocation>
        <location evidence="2">Cell membrane</location>
        <topology evidence="2">Multi-pass membrane protein</topology>
    </subcellularLocation>
</comment>
<evidence type="ECO:0000256" key="10">
    <source>
        <dbReference type="ARBA" id="ARBA00022692"/>
    </source>
</evidence>
<comment type="caution">
    <text evidence="20">The sequence shown here is derived from an EMBL/GenBank/DDBJ whole genome shotgun (WGS) entry which is preliminary data.</text>
</comment>
<keyword evidence="9 20" id="KW-0808">Transferase</keyword>
<evidence type="ECO:0000256" key="9">
    <source>
        <dbReference type="ARBA" id="ARBA00022679"/>
    </source>
</evidence>
<feature type="transmembrane region" description="Helical" evidence="19">
    <location>
        <begin position="62"/>
        <end position="80"/>
    </location>
</feature>
<evidence type="ECO:0000256" key="14">
    <source>
        <dbReference type="ARBA" id="ARBA00025228"/>
    </source>
</evidence>
<dbReference type="InterPro" id="IPR003805">
    <property type="entry name" value="CobS"/>
</dbReference>
<dbReference type="AlphaFoldDB" id="A0A644W0V6"/>
<feature type="transmembrane region" description="Helical" evidence="19">
    <location>
        <begin position="232"/>
        <end position="252"/>
    </location>
</feature>
<evidence type="ECO:0000256" key="3">
    <source>
        <dbReference type="ARBA" id="ARBA00004663"/>
    </source>
</evidence>
<evidence type="ECO:0000256" key="11">
    <source>
        <dbReference type="ARBA" id="ARBA00022842"/>
    </source>
</evidence>
<comment type="catalytic activity">
    <reaction evidence="18">
        <text>alpha-ribazole 5'-phosphate + adenosylcob(III)inamide-GDP = adenosylcob(III)alamin 5'-phosphate + GMP + H(+)</text>
        <dbReference type="Rhea" id="RHEA:23560"/>
        <dbReference type="ChEBI" id="CHEBI:15378"/>
        <dbReference type="ChEBI" id="CHEBI:57918"/>
        <dbReference type="ChEBI" id="CHEBI:58115"/>
        <dbReference type="ChEBI" id="CHEBI:60487"/>
        <dbReference type="ChEBI" id="CHEBI:60493"/>
        <dbReference type="EC" id="2.7.8.26"/>
    </reaction>
</comment>
<evidence type="ECO:0000256" key="13">
    <source>
        <dbReference type="ARBA" id="ARBA00023136"/>
    </source>
</evidence>
<comment type="function">
    <text evidence="14">Joins adenosylcobinamide-GDP and alpha-ribazole to generate adenosylcobalamin (Ado-cobalamin). Also synthesizes adenosylcobalamin 5'-phosphate from adenosylcobinamide-GDP and alpha-ribazole 5'-phosphate.</text>
</comment>
<dbReference type="EC" id="2.7.8.26" evidence="5"/>
<keyword evidence="11" id="KW-0460">Magnesium</keyword>
<dbReference type="PANTHER" id="PTHR34148">
    <property type="entry name" value="ADENOSYLCOBINAMIDE-GDP RIBAZOLETRANSFERASE"/>
    <property type="match status" value="1"/>
</dbReference>
<comment type="pathway">
    <text evidence="3">Cofactor biosynthesis; adenosylcobalamin biosynthesis; adenosylcobalamin from cob(II)yrinate a,c-diamide: step 7/7.</text>
</comment>
<gene>
    <name evidence="20" type="primary">cobS_11</name>
    <name evidence="20" type="ORF">SDC9_42520</name>
</gene>
<dbReference type="GO" id="GO:0005886">
    <property type="term" value="C:plasma membrane"/>
    <property type="evidence" value="ECO:0007669"/>
    <property type="project" value="UniProtKB-SubCell"/>
</dbReference>
<evidence type="ECO:0000256" key="19">
    <source>
        <dbReference type="SAM" id="Phobius"/>
    </source>
</evidence>
<feature type="transmembrane region" description="Helical" evidence="19">
    <location>
        <begin position="182"/>
        <end position="212"/>
    </location>
</feature>
<keyword evidence="7" id="KW-1003">Cell membrane</keyword>
<evidence type="ECO:0000313" key="20">
    <source>
        <dbReference type="EMBL" id="MPL96342.1"/>
    </source>
</evidence>
<dbReference type="GO" id="GO:0008818">
    <property type="term" value="F:cobalamin 5'-phosphate synthase activity"/>
    <property type="evidence" value="ECO:0007669"/>
    <property type="project" value="InterPro"/>
</dbReference>
<evidence type="ECO:0000256" key="12">
    <source>
        <dbReference type="ARBA" id="ARBA00022989"/>
    </source>
</evidence>
<evidence type="ECO:0000256" key="5">
    <source>
        <dbReference type="ARBA" id="ARBA00013200"/>
    </source>
</evidence>
<sequence>MKKELNLLFNALLFYTRIPVPFKVDFSREALTKSFRYFPLAGVIAGSSGIFVYFLASYVFTHPVAVMAAFITLIITTGAMHEDGLADFLDGYGGGADRDSILRIMKESTIGVYGVIGTVSNIILKFLVLCSFPHQLFITAFISAQAISRIGPVYLVNTSVYARDEKSKADHTRHKTDKTTTVIATLIALLPLLLFNPIFSVAYLVFFTIMFISFRRYLHKRTGGFTGDTLGALQQLSELLFYLTLAASINLLT</sequence>
<keyword evidence="8" id="KW-0169">Cobalamin biosynthesis</keyword>
<evidence type="ECO:0000256" key="8">
    <source>
        <dbReference type="ARBA" id="ARBA00022573"/>
    </source>
</evidence>
<evidence type="ECO:0000256" key="1">
    <source>
        <dbReference type="ARBA" id="ARBA00001946"/>
    </source>
</evidence>
<dbReference type="GO" id="GO:0009236">
    <property type="term" value="P:cobalamin biosynthetic process"/>
    <property type="evidence" value="ECO:0007669"/>
    <property type="project" value="UniProtKB-UniPathway"/>
</dbReference>
<name>A0A644W0V6_9ZZZZ</name>
<comment type="cofactor">
    <cofactor evidence="1">
        <name>Mg(2+)</name>
        <dbReference type="ChEBI" id="CHEBI:18420"/>
    </cofactor>
</comment>
<feature type="transmembrane region" description="Helical" evidence="19">
    <location>
        <begin position="110"/>
        <end position="129"/>
    </location>
</feature>
<dbReference type="Pfam" id="PF02654">
    <property type="entry name" value="CobS"/>
    <property type="match status" value="1"/>
</dbReference>
<organism evidence="20">
    <name type="scientific">bioreactor metagenome</name>
    <dbReference type="NCBI Taxonomy" id="1076179"/>
    <lineage>
        <taxon>unclassified sequences</taxon>
        <taxon>metagenomes</taxon>
        <taxon>ecological metagenomes</taxon>
    </lineage>
</organism>
<keyword evidence="12 19" id="KW-1133">Transmembrane helix</keyword>
<dbReference type="UniPathway" id="UPA00148">
    <property type="reaction ID" value="UER00238"/>
</dbReference>
<evidence type="ECO:0000256" key="15">
    <source>
        <dbReference type="ARBA" id="ARBA00032605"/>
    </source>
</evidence>